<dbReference type="RefSeq" id="WP_129185310.1">
    <property type="nucleotide sequence ID" value="NZ_JAGIOG010000001.1"/>
</dbReference>
<reference evidence="1" key="1">
    <citation type="submission" date="2019-09" db="EMBL/GenBank/DDBJ databases">
        <authorList>
            <person name="Li J."/>
        </authorList>
    </citation>
    <scope>NUCLEOTIDE SEQUENCE [LARGE SCALE GENOMIC DNA]</scope>
    <source>
        <strain evidence="1">NRBC 14897</strain>
    </source>
</reference>
<gene>
    <name evidence="1" type="ORF">ESP62_017970</name>
</gene>
<dbReference type="OrthoDB" id="3571220at2"/>
<dbReference type="AlphaFoldDB" id="A0A641AHH9"/>
<protein>
    <submittedName>
        <fullName evidence="1">Uncharacterized protein</fullName>
    </submittedName>
</protein>
<name>A0A641AHH9_9ACTN</name>
<evidence type="ECO:0000313" key="2">
    <source>
        <dbReference type="Proteomes" id="UP001515100"/>
    </source>
</evidence>
<dbReference type="Proteomes" id="UP001515100">
    <property type="component" value="Unassembled WGS sequence"/>
</dbReference>
<keyword evidence="2" id="KW-1185">Reference proteome</keyword>
<organism evidence="1 2">
    <name type="scientific">Aeromicrobium fastidiosum</name>
    <dbReference type="NCBI Taxonomy" id="52699"/>
    <lineage>
        <taxon>Bacteria</taxon>
        <taxon>Bacillati</taxon>
        <taxon>Actinomycetota</taxon>
        <taxon>Actinomycetes</taxon>
        <taxon>Propionibacteriales</taxon>
        <taxon>Nocardioidaceae</taxon>
        <taxon>Aeromicrobium</taxon>
    </lineage>
</organism>
<proteinExistence type="predicted"/>
<dbReference type="EMBL" id="SDPP02000006">
    <property type="protein sequence ID" value="KAA1372980.1"/>
    <property type="molecule type" value="Genomic_DNA"/>
</dbReference>
<accession>A0A641AHH9</accession>
<comment type="caution">
    <text evidence="1">The sequence shown here is derived from an EMBL/GenBank/DDBJ whole genome shotgun (WGS) entry which is preliminary data.</text>
</comment>
<sequence>MTSSFEGHIAGLGTTSGTRIVVGVWDVSPFGAFADTMIEQPSGHRTLIAPRQDVADFVASTYSFDEVRIEPVSVTRGDEWSVHTRSLQVRFTPGRSLWVSPVLGLVPAALRRTPAWARFCNPFARRIMPGVQTYGTAGGGRTEWYAARHVRRLTCARATWEGTELGDLAPVTPAVRFGFASSPAQPTLTALTSYVLDGVASSA</sequence>
<evidence type="ECO:0000313" key="1">
    <source>
        <dbReference type="EMBL" id="KAA1372980.1"/>
    </source>
</evidence>